<dbReference type="RefSeq" id="XP_011319518.1">
    <property type="nucleotide sequence ID" value="XM_011321216.1"/>
</dbReference>
<proteinExistence type="predicted"/>
<feature type="compositionally biased region" description="Low complexity" evidence="1">
    <location>
        <begin position="52"/>
        <end position="61"/>
    </location>
</feature>
<dbReference type="Proteomes" id="UP000070720">
    <property type="component" value="Chromosome 1"/>
</dbReference>
<evidence type="ECO:0000313" key="4">
    <source>
        <dbReference type="Proteomes" id="UP000070720"/>
    </source>
</evidence>
<feature type="compositionally biased region" description="Basic and acidic residues" evidence="1">
    <location>
        <begin position="93"/>
        <end position="106"/>
    </location>
</feature>
<evidence type="ECO:0000256" key="1">
    <source>
        <dbReference type="SAM" id="MobiDB-lite"/>
    </source>
</evidence>
<feature type="region of interest" description="Disordered" evidence="1">
    <location>
        <begin position="1"/>
        <end position="106"/>
    </location>
</feature>
<accession>A0A098DAH5</accession>
<dbReference type="VEuPathDB" id="FungiDB:FGRAMPH1_01G08329"/>
<accession>I1SA98</accession>
<sequence length="106" mass="11868">MDNRLSQSLEAKNRAKYRVYNDLEKPNTEIPQPGRRNSNSDIVRKVVTIRNQSQSQGQDQDQGMEEVMDGTKSTGVTASRGPGRQHPLASGSGRERQRENRAARTS</sequence>
<dbReference type="KEGG" id="fgr:FGSG_13779"/>
<dbReference type="EMBL" id="HG970332">
    <property type="protein sequence ID" value="CEF75968.1"/>
    <property type="molecule type" value="Genomic_DNA"/>
</dbReference>
<reference evidence="2 4" key="3">
    <citation type="journal article" date="2015" name="BMC Genomics">
        <title>The completed genome sequence of the pathogenic ascomycete fungus Fusarium graminearum.</title>
        <authorList>
            <person name="King R."/>
            <person name="Urban M."/>
            <person name="Hammond-Kosack M.C."/>
            <person name="Hassani-Pak K."/>
            <person name="Hammond-Kosack K.E."/>
        </authorList>
    </citation>
    <scope>NUCLEOTIDE SEQUENCE [LARGE SCALE GENOMIC DNA]</scope>
    <source>
        <strain evidence="4">ATCC MYA-4620 / CBS 123657 / FGSC 9075 / NRRL 31084 / PH-1</strain>
        <strain evidence="2">PH-1</strain>
    </source>
</reference>
<reference evidence="3 4" key="1">
    <citation type="journal article" date="2007" name="Science">
        <title>The Fusarium graminearum genome reveals a link between localized polymorphism and pathogen specialization.</title>
        <authorList>
            <person name="Cuomo C.A."/>
            <person name="Gueldener U."/>
            <person name="Xu J.-R."/>
            <person name="Trail F."/>
            <person name="Turgeon B.G."/>
            <person name="Di Pietro A."/>
            <person name="Walton J.D."/>
            <person name="Ma L.-J."/>
            <person name="Baker S.E."/>
            <person name="Rep M."/>
            <person name="Adam G."/>
            <person name="Antoniw J."/>
            <person name="Baldwin T."/>
            <person name="Calvo S.E."/>
            <person name="Chang Y.-L."/>
            <person name="DeCaprio D."/>
            <person name="Gale L.R."/>
            <person name="Gnerre S."/>
            <person name="Goswami R.S."/>
            <person name="Hammond-Kosack K."/>
            <person name="Harris L.J."/>
            <person name="Hilburn K."/>
            <person name="Kennell J.C."/>
            <person name="Kroken S."/>
            <person name="Magnuson J.K."/>
            <person name="Mannhaupt G."/>
            <person name="Mauceli E.W."/>
            <person name="Mewes H.-W."/>
            <person name="Mitterbauer R."/>
            <person name="Muehlbauer G."/>
            <person name="Muensterkoetter M."/>
            <person name="Nelson D."/>
            <person name="O'Donnell K."/>
            <person name="Ouellet T."/>
            <person name="Qi W."/>
            <person name="Quesneville H."/>
            <person name="Roncero M.I.G."/>
            <person name="Seong K.-Y."/>
            <person name="Tetko I.V."/>
            <person name="Urban M."/>
            <person name="Waalwijk C."/>
            <person name="Ward T.J."/>
            <person name="Yao J."/>
            <person name="Birren B.W."/>
            <person name="Kistler H.C."/>
        </authorList>
    </citation>
    <scope>NUCLEOTIDE SEQUENCE [LARGE SCALE GENOMIC DNA]</scope>
    <source>
        <strain evidence="4">ATCC MYA-4620 / CBS 123657 / FGSC 9075 / NRRL 31084 / PH-1</strain>
        <strain evidence="3">PH-1 / ATCC MYA-4620 / FGSC 9075 / NRRL 31084</strain>
    </source>
</reference>
<protein>
    <submittedName>
        <fullName evidence="2">Chromosome 1, complete genome</fullName>
    </submittedName>
</protein>
<feature type="compositionally biased region" description="Polar residues" evidence="1">
    <location>
        <begin position="1"/>
        <end position="10"/>
    </location>
</feature>
<dbReference type="AlphaFoldDB" id="I1SA98"/>
<reference evidence="3" key="4">
    <citation type="submission" date="2017-01" db="UniProtKB">
        <authorList>
            <consortium name="EnsemblFungi"/>
        </authorList>
    </citation>
    <scope>IDENTIFICATION</scope>
    <source>
        <strain evidence="3">PH-1 / ATCC MYA-4620 / FGSC 9075 / NRRL 31084</strain>
    </source>
</reference>
<dbReference type="HOGENOM" id="CLU_2223526_0_0_1"/>
<keyword evidence="4" id="KW-1185">Reference proteome</keyword>
<evidence type="ECO:0000313" key="2">
    <source>
        <dbReference type="EMBL" id="CEF75968.1"/>
    </source>
</evidence>
<dbReference type="InParanoid" id="I1SA98"/>
<evidence type="ECO:0000313" key="3">
    <source>
        <dbReference type="EnsemblFungi" id="CEF75968"/>
    </source>
</evidence>
<name>I1SA98_GIBZE</name>
<reference evidence="3 4" key="2">
    <citation type="journal article" date="2010" name="Nature">
        <title>Comparative genomics reveals mobile pathogenicity chromosomes in Fusarium.</title>
        <authorList>
            <person name="Ma L.J."/>
            <person name="van der Does H.C."/>
            <person name="Borkovich K.A."/>
            <person name="Coleman J.J."/>
            <person name="Daboussi M.J."/>
            <person name="Di Pietro A."/>
            <person name="Dufresne M."/>
            <person name="Freitag M."/>
            <person name="Grabherr M."/>
            <person name="Henrissat B."/>
            <person name="Houterman P.M."/>
            <person name="Kang S."/>
            <person name="Shim W.B."/>
            <person name="Woloshuk C."/>
            <person name="Xie X."/>
            <person name="Xu J.R."/>
            <person name="Antoniw J."/>
            <person name="Baker S.E."/>
            <person name="Bluhm B.H."/>
            <person name="Breakspear A."/>
            <person name="Brown D.W."/>
            <person name="Butchko R.A."/>
            <person name="Chapman S."/>
            <person name="Coulson R."/>
            <person name="Coutinho P.M."/>
            <person name="Danchin E.G."/>
            <person name="Diener A."/>
            <person name="Gale L.R."/>
            <person name="Gardiner D.M."/>
            <person name="Goff S."/>
            <person name="Hammond-Kosack K.E."/>
            <person name="Hilburn K."/>
            <person name="Hua-Van A."/>
            <person name="Jonkers W."/>
            <person name="Kazan K."/>
            <person name="Kodira C.D."/>
            <person name="Koehrsen M."/>
            <person name="Kumar L."/>
            <person name="Lee Y.H."/>
            <person name="Li L."/>
            <person name="Manners J.M."/>
            <person name="Miranda-Saavedra D."/>
            <person name="Mukherjee M."/>
            <person name="Park G."/>
            <person name="Park J."/>
            <person name="Park S.Y."/>
            <person name="Proctor R.H."/>
            <person name="Regev A."/>
            <person name="Ruiz-Roldan M.C."/>
            <person name="Sain D."/>
            <person name="Sakthikumar S."/>
            <person name="Sykes S."/>
            <person name="Schwartz D.C."/>
            <person name="Turgeon B.G."/>
            <person name="Wapinski I."/>
            <person name="Yoder O."/>
            <person name="Young S."/>
            <person name="Zeng Q."/>
            <person name="Zhou S."/>
            <person name="Galagan J."/>
            <person name="Cuomo C.A."/>
            <person name="Kistler H.C."/>
            <person name="Rep M."/>
        </authorList>
    </citation>
    <scope>GENOME REANNOTATION</scope>
    <source>
        <strain evidence="4">ATCC MYA-4620 / CBS 123657 / FGSC 9075 / NRRL 31084 / PH-1</strain>
        <strain evidence="3">PH-1 / ATCC MYA-4620 / FGSC 9075 / NRRL 31084</strain>
    </source>
</reference>
<gene>
    <name evidence="2" type="ORF">FGRAMPH1_01T08329</name>
</gene>
<organism evidence="2 4">
    <name type="scientific">Gibberella zeae (strain ATCC MYA-4620 / CBS 123657 / FGSC 9075 / NRRL 31084 / PH-1)</name>
    <name type="common">Wheat head blight fungus</name>
    <name type="synonym">Fusarium graminearum</name>
    <dbReference type="NCBI Taxonomy" id="229533"/>
    <lineage>
        <taxon>Eukaryota</taxon>
        <taxon>Fungi</taxon>
        <taxon>Dikarya</taxon>
        <taxon>Ascomycota</taxon>
        <taxon>Pezizomycotina</taxon>
        <taxon>Sordariomycetes</taxon>
        <taxon>Hypocreomycetidae</taxon>
        <taxon>Hypocreales</taxon>
        <taxon>Nectriaceae</taxon>
        <taxon>Fusarium</taxon>
    </lineage>
</organism>
<dbReference type="EnsemblFungi" id="CEF75968">
    <property type="protein sequence ID" value="CEF75968"/>
    <property type="gene ID" value="FGRRES_13779"/>
</dbReference>